<accession>A0A235B2A0</accession>
<proteinExistence type="inferred from homology"/>
<dbReference type="OrthoDB" id="9758182at2"/>
<name>A0A235B2A0_9BACL</name>
<dbReference type="InterPro" id="IPR051394">
    <property type="entry name" value="Glutamate_Synthase"/>
</dbReference>
<evidence type="ECO:0000259" key="2">
    <source>
        <dbReference type="Pfam" id="PF01645"/>
    </source>
</evidence>
<dbReference type="Gene3D" id="3.20.20.70">
    <property type="entry name" value="Aldolase class I"/>
    <property type="match status" value="1"/>
</dbReference>
<feature type="domain" description="Glutamate synthase" evidence="2">
    <location>
        <begin position="2"/>
        <end position="98"/>
    </location>
</feature>
<dbReference type="InterPro" id="IPR013785">
    <property type="entry name" value="Aldolase_TIM"/>
</dbReference>
<dbReference type="PANTHER" id="PTHR43100:SF1">
    <property type="entry name" value="GLUTAMATE SYNTHASE [NADPH] SMALL CHAIN"/>
    <property type="match status" value="1"/>
</dbReference>
<evidence type="ECO:0000256" key="1">
    <source>
        <dbReference type="ARBA" id="ARBA00009716"/>
    </source>
</evidence>
<dbReference type="RefSeq" id="WP_141201792.1">
    <property type="nucleotide sequence ID" value="NZ_NOWF01000119.1"/>
</dbReference>
<comment type="similarity">
    <text evidence="1">Belongs to the glutamate synthase family.</text>
</comment>
<dbReference type="GO" id="GO:0015930">
    <property type="term" value="F:glutamate synthase activity"/>
    <property type="evidence" value="ECO:0007669"/>
    <property type="project" value="InterPro"/>
</dbReference>
<comment type="caution">
    <text evidence="3">The sequence shown here is derived from an EMBL/GenBank/DDBJ whole genome shotgun (WGS) entry which is preliminary data.</text>
</comment>
<feature type="non-terminal residue" evidence="3">
    <location>
        <position position="141"/>
    </location>
</feature>
<feature type="non-terminal residue" evidence="3">
    <location>
        <position position="1"/>
    </location>
</feature>
<dbReference type="EMBL" id="NOWF01000119">
    <property type="protein sequence ID" value="OYD06017.1"/>
    <property type="molecule type" value="Genomic_DNA"/>
</dbReference>
<dbReference type="PANTHER" id="PTHR43100">
    <property type="entry name" value="GLUTAMATE SYNTHASE [NADPH] SMALL CHAIN"/>
    <property type="match status" value="1"/>
</dbReference>
<dbReference type="InterPro" id="IPR002932">
    <property type="entry name" value="Glu_synthdom"/>
</dbReference>
<keyword evidence="4" id="KW-1185">Reference proteome</keyword>
<dbReference type="Pfam" id="PF01645">
    <property type="entry name" value="Glu_synthase"/>
    <property type="match status" value="1"/>
</dbReference>
<dbReference type="GO" id="GO:0006537">
    <property type="term" value="P:glutamate biosynthetic process"/>
    <property type="evidence" value="ECO:0007669"/>
    <property type="project" value="InterPro"/>
</dbReference>
<gene>
    <name evidence="3" type="ORF">CHM34_18580</name>
</gene>
<dbReference type="Proteomes" id="UP000215459">
    <property type="component" value="Unassembled WGS sequence"/>
</dbReference>
<organism evidence="3 4">
    <name type="scientific">Paludifilum halophilum</name>
    <dbReference type="NCBI Taxonomy" id="1642702"/>
    <lineage>
        <taxon>Bacteria</taxon>
        <taxon>Bacillati</taxon>
        <taxon>Bacillota</taxon>
        <taxon>Bacilli</taxon>
        <taxon>Bacillales</taxon>
        <taxon>Thermoactinomycetaceae</taxon>
        <taxon>Paludifilum</taxon>
    </lineage>
</organism>
<reference evidence="3 4" key="1">
    <citation type="submission" date="2017-07" db="EMBL/GenBank/DDBJ databases">
        <title>The genome sequence of Paludifilum halophilum highlights mechanisms for microbial adaptation to high salt environemnts.</title>
        <authorList>
            <person name="Belbahri L."/>
        </authorList>
    </citation>
    <scope>NUCLEOTIDE SEQUENCE [LARGE SCALE GENOMIC DNA]</scope>
    <source>
        <strain evidence="3 4">DSM 102817</strain>
    </source>
</reference>
<evidence type="ECO:0000313" key="4">
    <source>
        <dbReference type="Proteomes" id="UP000215459"/>
    </source>
</evidence>
<dbReference type="SUPFAM" id="SSF51395">
    <property type="entry name" value="FMN-linked oxidoreductases"/>
    <property type="match status" value="1"/>
</dbReference>
<dbReference type="AlphaFoldDB" id="A0A235B2A0"/>
<evidence type="ECO:0000313" key="3">
    <source>
        <dbReference type="EMBL" id="OYD06017.1"/>
    </source>
</evidence>
<sequence length="141" mass="15430">LNGLRDRIVVQCDGQLKTGRDVVVAALLGAEEFGFATTALIVEGCVIMRKCHTDTCPVGVATQNPELREKFAGDPDHVVNFMMMMAEQTREILAELGFRSIDEAVGHVEALDTRKAITHWKARGLDLSPILHQVDLPHGSP</sequence>
<protein>
    <recommendedName>
        <fullName evidence="2">Glutamate synthase domain-containing protein</fullName>
    </recommendedName>
</protein>